<reference evidence="2" key="1">
    <citation type="submission" date="2019-09" db="EMBL/GenBank/DDBJ databases">
        <authorList>
            <person name="Hjerde E."/>
        </authorList>
    </citation>
    <scope>NUCLEOTIDE SEQUENCE</scope>
    <source>
        <strain evidence="2">06/09/160</strain>
    </source>
</reference>
<keyword evidence="1" id="KW-0732">Signal</keyword>
<sequence length="378" mass="42093">MKILLCTFALMMTFIANPSWASSYETVVTTGQGTSLDDAIDAGLRRAVEQVSGVSVNSNRTSATKYDSNGKNSEFNSSMDEGTKFHSKGDVKYEVLNQKCDHSICSVKLKVKVKVDPRDKIKDQNSNRRTIAIVAFSGTKGNVISQSVRDKLVQDRKFKVLNNARDPQLQYLVTGKILVAKTYKRVVDKSRTVELTGEEIKDVKTYYSSKVLLEYKIVDVVNNQIKWSDTIPTTSSRNNLSLLVDIASKKVFNQIKDNIYPLITIVSKDGSIMLNSGGKTVKTGEYYDLFRLGDKIIDPITKESLGYNETKIATVKVSRVLPKLSYVQVVKGDAYLIKSNFIARKSSYRTAVKRKVSKPSVKAIPKIEVEDDVGGIIL</sequence>
<dbReference type="EMBL" id="LR721751">
    <property type="protein sequence ID" value="VVV05748.1"/>
    <property type="molecule type" value="Genomic_DNA"/>
</dbReference>
<proteinExistence type="predicted"/>
<evidence type="ECO:0000313" key="2">
    <source>
        <dbReference type="EMBL" id="VVV05748.1"/>
    </source>
</evidence>
<organism evidence="2">
    <name type="scientific">Aliivibrio wodanis</name>
    <dbReference type="NCBI Taxonomy" id="80852"/>
    <lineage>
        <taxon>Bacteria</taxon>
        <taxon>Pseudomonadati</taxon>
        <taxon>Pseudomonadota</taxon>
        <taxon>Gammaproteobacteria</taxon>
        <taxon>Vibrionales</taxon>
        <taxon>Vibrionaceae</taxon>
        <taxon>Aliivibrio</taxon>
    </lineage>
</organism>
<evidence type="ECO:0000256" key="1">
    <source>
        <dbReference type="SAM" id="SignalP"/>
    </source>
</evidence>
<name>A0A5Q4ZUX5_9GAMM</name>
<evidence type="ECO:0008006" key="3">
    <source>
        <dbReference type="Google" id="ProtNLM"/>
    </source>
</evidence>
<protein>
    <recommendedName>
        <fullName evidence="3">Periplasmic protein</fullName>
    </recommendedName>
</protein>
<accession>A0A5Q4ZUX5</accession>
<feature type="chain" id="PRO_5024418405" description="Periplasmic protein" evidence="1">
    <location>
        <begin position="22"/>
        <end position="378"/>
    </location>
</feature>
<dbReference type="AlphaFoldDB" id="A0A5Q4ZUX5"/>
<feature type="signal peptide" evidence="1">
    <location>
        <begin position="1"/>
        <end position="21"/>
    </location>
</feature>
<gene>
    <name evidence="2" type="ORF">AW0309160_03231</name>
</gene>